<evidence type="ECO:0000313" key="8">
    <source>
        <dbReference type="EMBL" id="HIU45396.1"/>
    </source>
</evidence>
<feature type="transmembrane region" description="Helical" evidence="6">
    <location>
        <begin position="205"/>
        <end position="227"/>
    </location>
</feature>
<feature type="transmembrane region" description="Helical" evidence="6">
    <location>
        <begin position="164"/>
        <end position="185"/>
    </location>
</feature>
<reference evidence="8" key="2">
    <citation type="journal article" date="2021" name="PeerJ">
        <title>Extensive microbial diversity within the chicken gut microbiome revealed by metagenomics and culture.</title>
        <authorList>
            <person name="Gilroy R."/>
            <person name="Ravi A."/>
            <person name="Getino M."/>
            <person name="Pursley I."/>
            <person name="Horton D.L."/>
            <person name="Alikhan N.F."/>
            <person name="Baker D."/>
            <person name="Gharbi K."/>
            <person name="Hall N."/>
            <person name="Watson M."/>
            <person name="Adriaenssens E.M."/>
            <person name="Foster-Nyarko E."/>
            <person name="Jarju S."/>
            <person name="Secka A."/>
            <person name="Antonio M."/>
            <person name="Oren A."/>
            <person name="Chaudhuri R.R."/>
            <person name="La Ragione R."/>
            <person name="Hildebrand F."/>
            <person name="Pallen M.J."/>
        </authorList>
    </citation>
    <scope>NUCLEOTIDE SEQUENCE</scope>
    <source>
        <strain evidence="8">ChiGjej1B1-22543</strain>
    </source>
</reference>
<sequence>MENGIAAPATGKVGKRVWLSFILVGLIGQLAWAIENQYINLFVYSQSGDANHINWMTTASSVVATLTTFFVGAFSDRIGKRKPIIAIGYCIWGVTVFLFGLMSLSDMMALSGGDMVKAIVLVGVMNTLVDCVMTFFGSSANDACFSAFVTDHTDSKSRPFVESVISVLPLLAMAMMLLLGMALGLPGSQDDMSQQEFADSVATPWLIFFLICGALTTAVGIASFFLLPKDQIKPNRESNYLVNLVDGFRPKTIKANPMFYVCLLVFLFFNVAVDSFMPYYMVYFQENLGFGGLQFYAAMGVIIGVASIAVIALGAFMERIGKMKFLLPSILAMGVGAVCLYFSANAYFAVFAGTVLMAGYLLGTAAIGARLRDETPADKVGSLQGVRMIMAVMLPMVIGSNLSTLSFQSEYVNEYGQIAAKPDRNMFLVTIGACAIALLAAVALLLLDKRRKSKGIQG</sequence>
<keyword evidence="5 6" id="KW-0472">Membrane</keyword>
<feature type="transmembrane region" description="Helical" evidence="6">
    <location>
        <begin position="258"/>
        <end position="281"/>
    </location>
</feature>
<feature type="transmembrane region" description="Helical" evidence="6">
    <location>
        <begin position="427"/>
        <end position="447"/>
    </location>
</feature>
<dbReference type="EMBL" id="DVMV01000027">
    <property type="protein sequence ID" value="HIU45396.1"/>
    <property type="molecule type" value="Genomic_DNA"/>
</dbReference>
<feature type="transmembrane region" description="Helical" evidence="6">
    <location>
        <begin position="389"/>
        <end position="407"/>
    </location>
</feature>
<dbReference type="GO" id="GO:0005886">
    <property type="term" value="C:plasma membrane"/>
    <property type="evidence" value="ECO:0007669"/>
    <property type="project" value="UniProtKB-SubCell"/>
</dbReference>
<accession>A0A9D1S393</accession>
<feature type="transmembrane region" description="Helical" evidence="6">
    <location>
        <begin position="350"/>
        <end position="369"/>
    </location>
</feature>
<dbReference type="PROSITE" id="PS50850">
    <property type="entry name" value="MFS"/>
    <property type="match status" value="1"/>
</dbReference>
<dbReference type="Proteomes" id="UP000824070">
    <property type="component" value="Unassembled WGS sequence"/>
</dbReference>
<evidence type="ECO:0000256" key="5">
    <source>
        <dbReference type="ARBA" id="ARBA00023136"/>
    </source>
</evidence>
<dbReference type="InterPro" id="IPR036259">
    <property type="entry name" value="MFS_trans_sf"/>
</dbReference>
<dbReference type="PANTHER" id="PTHR23518">
    <property type="entry name" value="C-METHYLTRANSFERASE"/>
    <property type="match status" value="1"/>
</dbReference>
<gene>
    <name evidence="8" type="ORF">IAC52_03770</name>
</gene>
<reference evidence="8" key="1">
    <citation type="submission" date="2020-10" db="EMBL/GenBank/DDBJ databases">
        <authorList>
            <person name="Gilroy R."/>
        </authorList>
    </citation>
    <scope>NUCLEOTIDE SEQUENCE</scope>
    <source>
        <strain evidence="8">ChiGjej1B1-22543</strain>
    </source>
</reference>
<proteinExistence type="predicted"/>
<feature type="transmembrane region" description="Helical" evidence="6">
    <location>
        <begin position="54"/>
        <end position="74"/>
    </location>
</feature>
<feature type="transmembrane region" description="Helical" evidence="6">
    <location>
        <begin position="86"/>
        <end position="104"/>
    </location>
</feature>
<evidence type="ECO:0000256" key="3">
    <source>
        <dbReference type="ARBA" id="ARBA00022692"/>
    </source>
</evidence>
<dbReference type="SUPFAM" id="SSF103473">
    <property type="entry name" value="MFS general substrate transporter"/>
    <property type="match status" value="1"/>
</dbReference>
<feature type="transmembrane region" description="Helical" evidence="6">
    <location>
        <begin position="325"/>
        <end position="344"/>
    </location>
</feature>
<dbReference type="InterPro" id="IPR020846">
    <property type="entry name" value="MFS_dom"/>
</dbReference>
<dbReference type="GO" id="GO:0022857">
    <property type="term" value="F:transmembrane transporter activity"/>
    <property type="evidence" value="ECO:0007669"/>
    <property type="project" value="InterPro"/>
</dbReference>
<organism evidence="8 9">
    <name type="scientific">Candidatus Alloenteromonas pullicola</name>
    <dbReference type="NCBI Taxonomy" id="2840784"/>
    <lineage>
        <taxon>Bacteria</taxon>
        <taxon>Bacillati</taxon>
        <taxon>Bacillota</taxon>
        <taxon>Bacillota incertae sedis</taxon>
        <taxon>Candidatus Alloenteromonas</taxon>
    </lineage>
</organism>
<evidence type="ECO:0000256" key="4">
    <source>
        <dbReference type="ARBA" id="ARBA00022989"/>
    </source>
</evidence>
<feature type="domain" description="Major facilitator superfamily (MFS) profile" evidence="7">
    <location>
        <begin position="1"/>
        <end position="452"/>
    </location>
</feature>
<feature type="transmembrane region" description="Helical" evidence="6">
    <location>
        <begin position="116"/>
        <end position="136"/>
    </location>
</feature>
<dbReference type="InterPro" id="IPR011701">
    <property type="entry name" value="MFS"/>
</dbReference>
<name>A0A9D1S393_9FIRM</name>
<feature type="transmembrane region" description="Helical" evidence="6">
    <location>
        <begin position="17"/>
        <end position="34"/>
    </location>
</feature>
<comment type="subcellular location">
    <subcellularLocation>
        <location evidence="1">Cell membrane</location>
        <topology evidence="1">Multi-pass membrane protein</topology>
    </subcellularLocation>
</comment>
<protein>
    <submittedName>
        <fullName evidence="8">MFS transporter</fullName>
    </submittedName>
</protein>
<evidence type="ECO:0000256" key="6">
    <source>
        <dbReference type="SAM" id="Phobius"/>
    </source>
</evidence>
<keyword evidence="4 6" id="KW-1133">Transmembrane helix</keyword>
<evidence type="ECO:0000313" key="9">
    <source>
        <dbReference type="Proteomes" id="UP000824070"/>
    </source>
</evidence>
<keyword evidence="3 6" id="KW-0812">Transmembrane</keyword>
<feature type="transmembrane region" description="Helical" evidence="6">
    <location>
        <begin position="293"/>
        <end position="313"/>
    </location>
</feature>
<keyword evidence="2" id="KW-0813">Transport</keyword>
<evidence type="ECO:0000256" key="1">
    <source>
        <dbReference type="ARBA" id="ARBA00004651"/>
    </source>
</evidence>
<dbReference type="Gene3D" id="1.20.1250.20">
    <property type="entry name" value="MFS general substrate transporter like domains"/>
    <property type="match status" value="2"/>
</dbReference>
<dbReference type="PANTHER" id="PTHR23518:SF2">
    <property type="entry name" value="MAJOR FACILITATOR SUPERFAMILY TRANSPORTER"/>
    <property type="match status" value="1"/>
</dbReference>
<dbReference type="Pfam" id="PF07690">
    <property type="entry name" value="MFS_1"/>
    <property type="match status" value="1"/>
</dbReference>
<evidence type="ECO:0000256" key="2">
    <source>
        <dbReference type="ARBA" id="ARBA00022448"/>
    </source>
</evidence>
<comment type="caution">
    <text evidence="8">The sequence shown here is derived from an EMBL/GenBank/DDBJ whole genome shotgun (WGS) entry which is preliminary data.</text>
</comment>
<dbReference type="AlphaFoldDB" id="A0A9D1S393"/>
<evidence type="ECO:0000259" key="7">
    <source>
        <dbReference type="PROSITE" id="PS50850"/>
    </source>
</evidence>